<comment type="subcellular location">
    <subcellularLocation>
        <location evidence="1">Membrane</location>
        <topology evidence="1">Multi-pass membrane protein</topology>
    </subcellularLocation>
</comment>
<feature type="transmembrane region" description="Helical" evidence="3">
    <location>
        <begin position="73"/>
        <end position="93"/>
    </location>
</feature>
<feature type="transmembrane region" description="Helical" evidence="3">
    <location>
        <begin position="159"/>
        <end position="180"/>
    </location>
</feature>
<keyword evidence="2" id="KW-0175">Coiled coil</keyword>
<dbReference type="PANTHER" id="PTHR20772:SF4">
    <property type="entry name" value="HYPOTHETICAL AMINO ACID TRANSPORTER (EUROFUNG)"/>
    <property type="match status" value="1"/>
</dbReference>
<feature type="transmembrane region" description="Helical" evidence="3">
    <location>
        <begin position="412"/>
        <end position="432"/>
    </location>
</feature>
<dbReference type="GO" id="GO:0000329">
    <property type="term" value="C:fungal-type vacuole membrane"/>
    <property type="evidence" value="ECO:0007669"/>
    <property type="project" value="TreeGrafter"/>
</dbReference>
<organism evidence="4 5">
    <name type="scientific">Truncatella angustata</name>
    <dbReference type="NCBI Taxonomy" id="152316"/>
    <lineage>
        <taxon>Eukaryota</taxon>
        <taxon>Fungi</taxon>
        <taxon>Dikarya</taxon>
        <taxon>Ascomycota</taxon>
        <taxon>Pezizomycotina</taxon>
        <taxon>Sordariomycetes</taxon>
        <taxon>Xylariomycetidae</taxon>
        <taxon>Amphisphaeriales</taxon>
        <taxon>Sporocadaceae</taxon>
        <taxon>Truncatella</taxon>
    </lineage>
</organism>
<dbReference type="InterPro" id="IPR036259">
    <property type="entry name" value="MFS_trans_sf"/>
</dbReference>
<feature type="transmembrane region" description="Helical" evidence="3">
    <location>
        <begin position="132"/>
        <end position="152"/>
    </location>
</feature>
<dbReference type="OrthoDB" id="330047at2759"/>
<evidence type="ECO:0000313" key="5">
    <source>
        <dbReference type="Proteomes" id="UP000758603"/>
    </source>
</evidence>
<feature type="transmembrane region" description="Helical" evidence="3">
    <location>
        <begin position="437"/>
        <end position="454"/>
    </location>
</feature>
<feature type="transmembrane region" description="Helical" evidence="3">
    <location>
        <begin position="218"/>
        <end position="239"/>
    </location>
</feature>
<dbReference type="Gene3D" id="1.20.1250.20">
    <property type="entry name" value="MFS general substrate transporter like domains"/>
    <property type="match status" value="1"/>
</dbReference>
<feature type="transmembrane region" description="Helical" evidence="3">
    <location>
        <begin position="460"/>
        <end position="477"/>
    </location>
</feature>
<keyword evidence="3" id="KW-0812">Transmembrane</keyword>
<protein>
    <submittedName>
        <fullName evidence="4">MFS transporter</fullName>
    </submittedName>
</protein>
<evidence type="ECO:0000313" key="4">
    <source>
        <dbReference type="EMBL" id="KAH6656128.1"/>
    </source>
</evidence>
<proteinExistence type="predicted"/>
<reference evidence="4" key="1">
    <citation type="journal article" date="2021" name="Nat. Commun.">
        <title>Genetic determinants of endophytism in the Arabidopsis root mycobiome.</title>
        <authorList>
            <person name="Mesny F."/>
            <person name="Miyauchi S."/>
            <person name="Thiergart T."/>
            <person name="Pickel B."/>
            <person name="Atanasova L."/>
            <person name="Karlsson M."/>
            <person name="Huettel B."/>
            <person name="Barry K.W."/>
            <person name="Haridas S."/>
            <person name="Chen C."/>
            <person name="Bauer D."/>
            <person name="Andreopoulos W."/>
            <person name="Pangilinan J."/>
            <person name="LaButti K."/>
            <person name="Riley R."/>
            <person name="Lipzen A."/>
            <person name="Clum A."/>
            <person name="Drula E."/>
            <person name="Henrissat B."/>
            <person name="Kohler A."/>
            <person name="Grigoriev I.V."/>
            <person name="Martin F.M."/>
            <person name="Hacquard S."/>
        </authorList>
    </citation>
    <scope>NUCLEOTIDE SEQUENCE</scope>
    <source>
        <strain evidence="4">MPI-SDFR-AT-0073</strain>
    </source>
</reference>
<gene>
    <name evidence="4" type="ORF">BKA67DRAFT_658010</name>
</gene>
<keyword evidence="3" id="KW-1133">Transmembrane helix</keyword>
<evidence type="ECO:0000256" key="3">
    <source>
        <dbReference type="SAM" id="Phobius"/>
    </source>
</evidence>
<dbReference type="InterPro" id="IPR052599">
    <property type="entry name" value="SLC43A_AATransporter"/>
</dbReference>
<dbReference type="PANTHER" id="PTHR20772">
    <property type="entry name" value="PROTEIN FMP42"/>
    <property type="match status" value="1"/>
</dbReference>
<evidence type="ECO:0000256" key="1">
    <source>
        <dbReference type="ARBA" id="ARBA00004141"/>
    </source>
</evidence>
<keyword evidence="5" id="KW-1185">Reference proteome</keyword>
<name>A0A9P8UQ10_9PEZI</name>
<dbReference type="EMBL" id="JAGPXC010000003">
    <property type="protein sequence ID" value="KAH6656128.1"/>
    <property type="molecule type" value="Genomic_DNA"/>
</dbReference>
<dbReference type="SUPFAM" id="SSF103473">
    <property type="entry name" value="MFS general substrate transporter"/>
    <property type="match status" value="1"/>
</dbReference>
<evidence type="ECO:0000256" key="2">
    <source>
        <dbReference type="SAM" id="Coils"/>
    </source>
</evidence>
<dbReference type="Pfam" id="PF07690">
    <property type="entry name" value="MFS_1"/>
    <property type="match status" value="1"/>
</dbReference>
<dbReference type="Proteomes" id="UP000758603">
    <property type="component" value="Unassembled WGS sequence"/>
</dbReference>
<comment type="caution">
    <text evidence="4">The sequence shown here is derived from an EMBL/GenBank/DDBJ whole genome shotgun (WGS) entry which is preliminary data.</text>
</comment>
<accession>A0A9P8UQ10</accession>
<keyword evidence="3" id="KW-0472">Membrane</keyword>
<feature type="transmembrane region" description="Helical" evidence="3">
    <location>
        <begin position="251"/>
        <end position="271"/>
    </location>
</feature>
<feature type="coiled-coil region" evidence="2">
    <location>
        <begin position="553"/>
        <end position="580"/>
    </location>
</feature>
<dbReference type="InterPro" id="IPR011701">
    <property type="entry name" value="MFS"/>
</dbReference>
<dbReference type="GeneID" id="70136096"/>
<feature type="transmembrane region" description="Helical" evidence="3">
    <location>
        <begin position="370"/>
        <end position="392"/>
    </location>
</feature>
<sequence>MSLAQHVTAIEGVDREDPPQQIETDEELFSEPRWRRLSFDAFAPIEHSAIPDPDLVPHVAAYKISPARRVAQISFAVVVCCLASGIVFGFASLKPVLIAEGVYRDLCPITIPEDGEDPSEVPCTEQDLRLNLFFIAASITCNVSSLFAGSVLDRFGRRVCYVASSIFIAVGCLLMGYAFAIPEFDGYLVGNIFLGLGGTFLFVPSFQLANAFPKHSGLVVAVITGAFDASAAVFLFYRLAWEATEHRFEPAHFFFLFLIVPVVVLVGEFALMPKGAYHTTPELEHKLEKVQDPMRDVHDSDQDLSDGELTRVRSHRADHRQAKLDRLERLVGDEDHREERAQLEEERHVASGIWGVLHGLPAHKQMLTPWFILILLLTVLQMLRMNYFIATIRSQYRFMLGTEEYAEAINDFFDIALPVGGIIATPFIGALLNNMSVATVLAVLTGYIAVIGVLNCLPFVWAGYATVIAFVLFRPLYYSAISDYATKVFGFATFGRVYGMITCLSGLVNFSQSGLDALTHGPLKGDPTPINAAMAVGGTAIGIALTGYVYIKARNFEVEVRQEDARQENARQERMALIREDTAEYGTLS</sequence>
<feature type="transmembrane region" description="Helical" evidence="3">
    <location>
        <begin position="186"/>
        <end position="206"/>
    </location>
</feature>
<dbReference type="RefSeq" id="XP_045960393.1">
    <property type="nucleotide sequence ID" value="XM_046107205.1"/>
</dbReference>
<feature type="transmembrane region" description="Helical" evidence="3">
    <location>
        <begin position="530"/>
        <end position="551"/>
    </location>
</feature>
<dbReference type="GO" id="GO:0022857">
    <property type="term" value="F:transmembrane transporter activity"/>
    <property type="evidence" value="ECO:0007669"/>
    <property type="project" value="InterPro"/>
</dbReference>
<dbReference type="AlphaFoldDB" id="A0A9P8UQ10"/>
<feature type="transmembrane region" description="Helical" evidence="3">
    <location>
        <begin position="489"/>
        <end position="510"/>
    </location>
</feature>